<sequence>MEVEKKNIAIITTVFNWDLYKETQGFFPSGIRIFAVDGTKGLYGIKSIRFFLHKLKRLNIHWLIMADEDVVFTKPENVFDLIKYLDQNGFSVCGMRDGGELEWRNKNPHIINTFFSVLNLKDIHSIYNEKEMLSHQYIKPGEFGELGELSFSNYDEQSLFESYYCFFLWLIRKGRKTKFLKATNPYKEKGDYATTRLLDHKGRELLYHTWYARFYNKDEKHTNRIKQIIKLGKSNDYYSSPILLKDRVFHLRVFAYKYYRRILRKIKYV</sequence>
<evidence type="ECO:0008006" key="3">
    <source>
        <dbReference type="Google" id="ProtNLM"/>
    </source>
</evidence>
<dbReference type="Proteomes" id="UP000198858">
    <property type="component" value="Chromosome I"/>
</dbReference>
<evidence type="ECO:0000313" key="2">
    <source>
        <dbReference type="Proteomes" id="UP000198858"/>
    </source>
</evidence>
<proteinExistence type="predicted"/>
<dbReference type="AlphaFoldDB" id="A0A1H1L5B9"/>
<organism evidence="1 2">
    <name type="scientific">Christiangramia echinicola</name>
    <dbReference type="NCBI Taxonomy" id="279359"/>
    <lineage>
        <taxon>Bacteria</taxon>
        <taxon>Pseudomonadati</taxon>
        <taxon>Bacteroidota</taxon>
        <taxon>Flavobacteriia</taxon>
        <taxon>Flavobacteriales</taxon>
        <taxon>Flavobacteriaceae</taxon>
        <taxon>Christiangramia</taxon>
    </lineage>
</organism>
<name>A0A1H1L5B9_9FLAO</name>
<reference evidence="1 2" key="1">
    <citation type="submission" date="2016-10" db="EMBL/GenBank/DDBJ databases">
        <authorList>
            <person name="Varghese N."/>
            <person name="Submissions S."/>
        </authorList>
    </citation>
    <scope>NUCLEOTIDE SEQUENCE [LARGE SCALE GENOMIC DNA]</scope>
    <source>
        <strain evidence="1 2">Mar_2010_102</strain>
    </source>
</reference>
<gene>
    <name evidence="1" type="ORF">SAMN04488552_0533</name>
</gene>
<protein>
    <recommendedName>
        <fullName evidence="3">Glycosyl transferase family 2</fullName>
    </recommendedName>
</protein>
<evidence type="ECO:0000313" key="1">
    <source>
        <dbReference type="EMBL" id="SDR69099.1"/>
    </source>
</evidence>
<dbReference type="STRING" id="1250231.SAMN04488552_0533"/>
<accession>A0A1H1L5B9</accession>
<dbReference type="RefSeq" id="WP_089661181.1">
    <property type="nucleotide sequence ID" value="NZ_LT629745.1"/>
</dbReference>
<dbReference type="EMBL" id="LT629745">
    <property type="protein sequence ID" value="SDR69099.1"/>
    <property type="molecule type" value="Genomic_DNA"/>
</dbReference>
<keyword evidence="2" id="KW-1185">Reference proteome</keyword>